<evidence type="ECO:0000313" key="3">
    <source>
        <dbReference type="EMBL" id="THV41607.1"/>
    </source>
</evidence>
<feature type="transmembrane region" description="Helical" evidence="1">
    <location>
        <begin position="94"/>
        <end position="110"/>
    </location>
</feature>
<sequence length="150" mass="16143">MTREGWDPPVPERTAGPVAFAGILLILVGAWQVFIGYAVAGGETFVFSGSGYWYRADNAGWGWVNLFIGLIAVACGMALAGWPRRFGPLRAKTMLALGVAVVSAMNQFFLAPQYPLWATLVIAVDVFIIWAVTTQTGADDAGTETDRISR</sequence>
<dbReference type="Pfam" id="PF23636">
    <property type="entry name" value="DUF7144"/>
    <property type="match status" value="1"/>
</dbReference>
<protein>
    <recommendedName>
        <fullName evidence="2">DUF7144 domain-containing protein</fullName>
    </recommendedName>
</protein>
<dbReference type="OrthoDB" id="4482242at2"/>
<comment type="caution">
    <text evidence="3">The sequence shown here is derived from an EMBL/GenBank/DDBJ whole genome shotgun (WGS) entry which is preliminary data.</text>
</comment>
<organism evidence="3 4">
    <name type="scientific">Glycomyces buryatensis</name>
    <dbReference type="NCBI Taxonomy" id="2570927"/>
    <lineage>
        <taxon>Bacteria</taxon>
        <taxon>Bacillati</taxon>
        <taxon>Actinomycetota</taxon>
        <taxon>Actinomycetes</taxon>
        <taxon>Glycomycetales</taxon>
        <taxon>Glycomycetaceae</taxon>
        <taxon>Glycomyces</taxon>
    </lineage>
</organism>
<dbReference type="RefSeq" id="WP_136534570.1">
    <property type="nucleotide sequence ID" value="NZ_STGY01000042.1"/>
</dbReference>
<dbReference type="EMBL" id="STGY01000042">
    <property type="protein sequence ID" value="THV41607.1"/>
    <property type="molecule type" value="Genomic_DNA"/>
</dbReference>
<feature type="transmembrane region" description="Helical" evidence="1">
    <location>
        <begin position="20"/>
        <end position="40"/>
    </location>
</feature>
<feature type="transmembrane region" description="Helical" evidence="1">
    <location>
        <begin position="116"/>
        <end position="133"/>
    </location>
</feature>
<reference evidence="4" key="1">
    <citation type="submission" date="2019-04" db="EMBL/GenBank/DDBJ databases">
        <title>Nocardioides xinjiangensis sp. nov.</title>
        <authorList>
            <person name="Liu S."/>
        </authorList>
    </citation>
    <scope>NUCLEOTIDE SEQUENCE [LARGE SCALE GENOMIC DNA]</scope>
    <source>
        <strain evidence="4">18</strain>
    </source>
</reference>
<keyword evidence="1" id="KW-1133">Transmembrane helix</keyword>
<keyword evidence="1" id="KW-0472">Membrane</keyword>
<feature type="transmembrane region" description="Helical" evidence="1">
    <location>
        <begin position="60"/>
        <end position="82"/>
    </location>
</feature>
<feature type="domain" description="DUF7144" evidence="2">
    <location>
        <begin position="18"/>
        <end position="135"/>
    </location>
</feature>
<keyword evidence="4" id="KW-1185">Reference proteome</keyword>
<evidence type="ECO:0000259" key="2">
    <source>
        <dbReference type="Pfam" id="PF23636"/>
    </source>
</evidence>
<dbReference type="AlphaFoldDB" id="A0A4S8QAV3"/>
<proteinExistence type="predicted"/>
<reference evidence="3 4" key="2">
    <citation type="submission" date="2019-05" db="EMBL/GenBank/DDBJ databases">
        <title>Glycomyces buryatensis sp. nov.</title>
        <authorList>
            <person name="Nikitina E."/>
        </authorList>
    </citation>
    <scope>NUCLEOTIDE SEQUENCE [LARGE SCALE GENOMIC DNA]</scope>
    <source>
        <strain evidence="3 4">18</strain>
    </source>
</reference>
<dbReference type="InterPro" id="IPR055568">
    <property type="entry name" value="DUF7144"/>
</dbReference>
<dbReference type="Proteomes" id="UP000308760">
    <property type="component" value="Unassembled WGS sequence"/>
</dbReference>
<accession>A0A4S8QAV3</accession>
<gene>
    <name evidence="3" type="ORF">FAB82_10930</name>
</gene>
<keyword evidence="1" id="KW-0812">Transmembrane</keyword>
<evidence type="ECO:0000256" key="1">
    <source>
        <dbReference type="SAM" id="Phobius"/>
    </source>
</evidence>
<name>A0A4S8QAV3_9ACTN</name>
<evidence type="ECO:0000313" key="4">
    <source>
        <dbReference type="Proteomes" id="UP000308760"/>
    </source>
</evidence>